<keyword evidence="7" id="KW-0408">Iron</keyword>
<dbReference type="Proteomes" id="UP000238937">
    <property type="component" value="Unassembled WGS sequence"/>
</dbReference>
<evidence type="ECO:0000256" key="8">
    <source>
        <dbReference type="ARBA" id="ARBA00023014"/>
    </source>
</evidence>
<dbReference type="PANTHER" id="PTHR47354">
    <property type="entry name" value="NADH OXIDOREDUCTASE HCR"/>
    <property type="match status" value="1"/>
</dbReference>
<gene>
    <name evidence="12" type="ORF">C7B77_09780</name>
</gene>
<evidence type="ECO:0000256" key="6">
    <source>
        <dbReference type="ARBA" id="ARBA00023002"/>
    </source>
</evidence>
<dbReference type="Pfam" id="PF00970">
    <property type="entry name" value="FAD_binding_6"/>
    <property type="match status" value="1"/>
</dbReference>
<comment type="caution">
    <text evidence="12">The sequence shown here is derived from an EMBL/GenBank/DDBJ whole genome shotgun (WGS) entry which is preliminary data.</text>
</comment>
<dbReference type="SMART" id="SM00240">
    <property type="entry name" value="FHA"/>
    <property type="match status" value="1"/>
</dbReference>
<dbReference type="SUPFAM" id="SSF54292">
    <property type="entry name" value="2Fe-2S ferredoxin-like"/>
    <property type="match status" value="1"/>
</dbReference>
<dbReference type="PANTHER" id="PTHR47354:SF6">
    <property type="entry name" value="NADH OXIDOREDUCTASE HCR"/>
    <property type="match status" value="1"/>
</dbReference>
<evidence type="ECO:0000256" key="2">
    <source>
        <dbReference type="ARBA" id="ARBA00022630"/>
    </source>
</evidence>
<dbReference type="InterPro" id="IPR017927">
    <property type="entry name" value="FAD-bd_FR_type"/>
</dbReference>
<proteinExistence type="predicted"/>
<dbReference type="InterPro" id="IPR039261">
    <property type="entry name" value="FNR_nucleotide-bd"/>
</dbReference>
<evidence type="ECO:0000256" key="5">
    <source>
        <dbReference type="ARBA" id="ARBA00022827"/>
    </source>
</evidence>
<dbReference type="SUPFAM" id="SSF49879">
    <property type="entry name" value="SMAD/FHA domain"/>
    <property type="match status" value="1"/>
</dbReference>
<evidence type="ECO:0000256" key="4">
    <source>
        <dbReference type="ARBA" id="ARBA00022723"/>
    </source>
</evidence>
<dbReference type="InterPro" id="IPR036010">
    <property type="entry name" value="2Fe-2S_ferredoxin-like_sf"/>
</dbReference>
<dbReference type="Pfam" id="PF00175">
    <property type="entry name" value="NAD_binding_1"/>
    <property type="match status" value="1"/>
</dbReference>
<keyword evidence="8" id="KW-0411">Iron-sulfur</keyword>
<dbReference type="Gene3D" id="3.10.20.30">
    <property type="match status" value="1"/>
</dbReference>
<dbReference type="Pfam" id="PF00111">
    <property type="entry name" value="Fer2"/>
    <property type="match status" value="1"/>
</dbReference>
<dbReference type="SUPFAM" id="SSF52343">
    <property type="entry name" value="Ferredoxin reductase-like, C-terminal NADP-linked domain"/>
    <property type="match status" value="1"/>
</dbReference>
<dbReference type="Pfam" id="PF00498">
    <property type="entry name" value="FHA"/>
    <property type="match status" value="1"/>
</dbReference>
<dbReference type="PROSITE" id="PS50006">
    <property type="entry name" value="FHA_DOMAIN"/>
    <property type="match status" value="1"/>
</dbReference>
<accession>A0A2T1GH93</accession>
<dbReference type="InterPro" id="IPR001433">
    <property type="entry name" value="OxRdtase_FAD/NAD-bd"/>
</dbReference>
<feature type="domain" description="2Fe-2S ferredoxin-type" evidence="10">
    <location>
        <begin position="407"/>
        <end position="493"/>
    </location>
</feature>
<dbReference type="CDD" id="cd06215">
    <property type="entry name" value="FNR_iron_sulfur_binding_1"/>
    <property type="match status" value="1"/>
</dbReference>
<dbReference type="InterPro" id="IPR000253">
    <property type="entry name" value="FHA_dom"/>
</dbReference>
<dbReference type="RefSeq" id="WP_106303480.1">
    <property type="nucleotide sequence ID" value="NZ_PVWO01000095.1"/>
</dbReference>
<dbReference type="InterPro" id="IPR012675">
    <property type="entry name" value="Beta-grasp_dom_sf"/>
</dbReference>
<dbReference type="InterPro" id="IPR008984">
    <property type="entry name" value="SMAD_FHA_dom_sf"/>
</dbReference>
<name>A0A2T1GH93_9CYAN</name>
<dbReference type="CDD" id="cd00060">
    <property type="entry name" value="FHA"/>
    <property type="match status" value="1"/>
</dbReference>
<keyword evidence="6" id="KW-0560">Oxidoreductase</keyword>
<evidence type="ECO:0000256" key="7">
    <source>
        <dbReference type="ARBA" id="ARBA00023004"/>
    </source>
</evidence>
<organism evidence="12 13">
    <name type="scientific">Chamaesiphon polymorphus CCALA 037</name>
    <dbReference type="NCBI Taxonomy" id="2107692"/>
    <lineage>
        <taxon>Bacteria</taxon>
        <taxon>Bacillati</taxon>
        <taxon>Cyanobacteriota</taxon>
        <taxon>Cyanophyceae</taxon>
        <taxon>Gomontiellales</taxon>
        <taxon>Chamaesiphonaceae</taxon>
        <taxon>Chamaesiphon</taxon>
    </lineage>
</organism>
<comment type="cofactor">
    <cofactor evidence="1">
        <name>FAD</name>
        <dbReference type="ChEBI" id="CHEBI:57692"/>
    </cofactor>
</comment>
<dbReference type="InterPro" id="IPR006058">
    <property type="entry name" value="2Fe2S_fd_BS"/>
</dbReference>
<reference evidence="12 13" key="1">
    <citation type="submission" date="2018-03" db="EMBL/GenBank/DDBJ databases">
        <title>The ancient ancestry and fast evolution of plastids.</title>
        <authorList>
            <person name="Moore K.R."/>
            <person name="Magnabosco C."/>
            <person name="Momper L."/>
            <person name="Gold D.A."/>
            <person name="Bosak T."/>
            <person name="Fournier G.P."/>
        </authorList>
    </citation>
    <scope>NUCLEOTIDE SEQUENCE [LARGE SCALE GENOMIC DNA]</scope>
    <source>
        <strain evidence="12 13">CCALA 037</strain>
    </source>
</reference>
<evidence type="ECO:0000256" key="3">
    <source>
        <dbReference type="ARBA" id="ARBA00022714"/>
    </source>
</evidence>
<feature type="domain" description="FHA" evidence="9">
    <location>
        <begin position="42"/>
        <end position="91"/>
    </location>
</feature>
<dbReference type="AlphaFoldDB" id="A0A2T1GH93"/>
<keyword evidence="2" id="KW-0285">Flavoprotein</keyword>
<dbReference type="InterPro" id="IPR017938">
    <property type="entry name" value="Riboflavin_synthase-like_b-brl"/>
</dbReference>
<evidence type="ECO:0000259" key="9">
    <source>
        <dbReference type="PROSITE" id="PS50006"/>
    </source>
</evidence>
<dbReference type="Gene3D" id="2.40.30.10">
    <property type="entry name" value="Translation factors"/>
    <property type="match status" value="1"/>
</dbReference>
<evidence type="ECO:0000259" key="11">
    <source>
        <dbReference type="PROSITE" id="PS51384"/>
    </source>
</evidence>
<dbReference type="Gene3D" id="2.60.200.20">
    <property type="match status" value="1"/>
</dbReference>
<dbReference type="PROSITE" id="PS51085">
    <property type="entry name" value="2FE2S_FER_2"/>
    <property type="match status" value="1"/>
</dbReference>
<evidence type="ECO:0000313" key="13">
    <source>
        <dbReference type="Proteomes" id="UP000238937"/>
    </source>
</evidence>
<dbReference type="SUPFAM" id="SSF63380">
    <property type="entry name" value="Riboflavin synthase domain-like"/>
    <property type="match status" value="1"/>
</dbReference>
<dbReference type="GO" id="GO:0016491">
    <property type="term" value="F:oxidoreductase activity"/>
    <property type="evidence" value="ECO:0007669"/>
    <property type="project" value="UniProtKB-KW"/>
</dbReference>
<dbReference type="InterPro" id="IPR050415">
    <property type="entry name" value="MRET"/>
</dbReference>
<evidence type="ECO:0000259" key="10">
    <source>
        <dbReference type="PROSITE" id="PS51085"/>
    </source>
</evidence>
<dbReference type="PROSITE" id="PS51384">
    <property type="entry name" value="FAD_FR"/>
    <property type="match status" value="1"/>
</dbReference>
<dbReference type="GO" id="GO:0046872">
    <property type="term" value="F:metal ion binding"/>
    <property type="evidence" value="ECO:0007669"/>
    <property type="project" value="UniProtKB-KW"/>
</dbReference>
<dbReference type="PROSITE" id="PS00197">
    <property type="entry name" value="2FE2S_FER_1"/>
    <property type="match status" value="1"/>
</dbReference>
<dbReference type="CDD" id="cd00207">
    <property type="entry name" value="fer2"/>
    <property type="match status" value="1"/>
</dbReference>
<keyword evidence="4" id="KW-0479">Metal-binding</keyword>
<dbReference type="OrthoDB" id="9801223at2"/>
<dbReference type="InterPro" id="IPR008333">
    <property type="entry name" value="Cbr1-like_FAD-bd_dom"/>
</dbReference>
<dbReference type="EMBL" id="PVWO01000095">
    <property type="protein sequence ID" value="PSB57047.1"/>
    <property type="molecule type" value="Genomic_DNA"/>
</dbReference>
<keyword evidence="13" id="KW-1185">Reference proteome</keyword>
<sequence>MPQTITQSSSQTNSSTLAIKIINLETNTKQKNILITNTIGTCLVGRNPSCDIVIDDPLVSNVHGLFLQKENKWSYIDLLPTNSSYLNNTEIPVNQSQALKKHDSIHIGDSWLLVESIKQSDTNSEQGHSHSDDRWRQDRITVRCVGVIEETPDVKTWRFAANPPMQFDYKPGQFMTLHLNIDGRPVDRSYTISSTPSRPHTLEITVKRVPAPVEASDAPPGLVSNWLHDNLQVGDEIEISNPMGDFTCVGNPARKLLFLSAGSGITPMMSMSRWAYDTATDLDIAFFHSARSSRDLIFQKELAWMSAQNPNFQLHLSLTQAEIGSNWAGLTGRLNAEMLAKIAPDFRERTVYVCGSEGFMQGVETLLASLDFPMANFYLESFGDGTPVPTALSSTPPDLPDADTPASSLVLFSKSGKEVNTDGQESILQLGKQENIRLKSACGKGNCGVCKLKKITGKVKYQGSANRLSASDREAGFILPCIAYPIGQVEVEA</sequence>
<feature type="domain" description="FAD-binding FR-type" evidence="11">
    <location>
        <begin position="137"/>
        <end position="249"/>
    </location>
</feature>
<evidence type="ECO:0000313" key="12">
    <source>
        <dbReference type="EMBL" id="PSB57047.1"/>
    </source>
</evidence>
<dbReference type="GO" id="GO:0051537">
    <property type="term" value="F:2 iron, 2 sulfur cluster binding"/>
    <property type="evidence" value="ECO:0007669"/>
    <property type="project" value="UniProtKB-KW"/>
</dbReference>
<dbReference type="InterPro" id="IPR001041">
    <property type="entry name" value="2Fe-2S_ferredoxin-type"/>
</dbReference>
<dbReference type="Gene3D" id="3.40.50.80">
    <property type="entry name" value="Nucleotide-binding domain of ferredoxin-NADP reductase (FNR) module"/>
    <property type="match status" value="1"/>
</dbReference>
<keyword evidence="3" id="KW-0001">2Fe-2S</keyword>
<evidence type="ECO:0000256" key="1">
    <source>
        <dbReference type="ARBA" id="ARBA00001974"/>
    </source>
</evidence>
<keyword evidence="5" id="KW-0274">FAD</keyword>
<protein>
    <submittedName>
        <fullName evidence="12">Flavodoxin</fullName>
    </submittedName>
</protein>